<proteinExistence type="inferred from homology"/>
<dbReference type="OrthoDB" id="9800801at2"/>
<dbReference type="InterPro" id="IPR017985">
    <property type="entry name" value="MeTrfase_CN4_CS"/>
</dbReference>
<sequence>MSLVRILPGDVLKRLRDLPDESVHCVVTSPPYFGLRNYGIDPTIWEPVRYSPMPILPEMPVPVHADPESFPSCNHDWGTRESRHVVREEKVSGKTRTTDRFYGGDPTRRFDGNHQKHVDGVFCLKCGAWSGCLGNEPTPELFVGHIVQVFREVRRVLRSDGTLWLNIGDSYMSSGGPNKKYPSRSVNSKSVSVVHLPEKNLFMIPSRVAMALQSDGWILRSEILWAKQNGMPESIKDRPTCAHEKIFLFSRSPRYFYDYEGAKEPANAKNWHDMTSSGSYAAPGQKPQKMHLRSEVQNARTQWKTITDRTIRRDLGGPRQRQRESGQTIEYFHRNPRNVWFMPTQPFPEAHYATFPEELPRRAIQAGTPLHVCLKCGEPRNTEAQKHRSLSSCGCPENLSGAATVLDPFGGSGTTGLVAQELGRCAVLIEASPENVEMARRRILQSNPLFSDIRIV</sequence>
<comment type="caution">
    <text evidence="10">The sequence shown here is derived from an EMBL/GenBank/DDBJ whole genome shotgun (WGS) entry which is preliminary data.</text>
</comment>
<dbReference type="GO" id="GO:0032259">
    <property type="term" value="P:methylation"/>
    <property type="evidence" value="ECO:0007669"/>
    <property type="project" value="UniProtKB-KW"/>
</dbReference>
<evidence type="ECO:0000256" key="5">
    <source>
        <dbReference type="ARBA" id="ARBA00022747"/>
    </source>
</evidence>
<accession>A0A094YKQ8</accession>
<dbReference type="GO" id="GO:0015667">
    <property type="term" value="F:site-specific DNA-methyltransferase (cytosine-N4-specific) activity"/>
    <property type="evidence" value="ECO:0007669"/>
    <property type="project" value="UniProtKB-EC"/>
</dbReference>
<dbReference type="AlphaFoldDB" id="A0A094YKQ8"/>
<dbReference type="Proteomes" id="UP000029452">
    <property type="component" value="Unassembled WGS sequence"/>
</dbReference>
<dbReference type="SUPFAM" id="SSF53335">
    <property type="entry name" value="S-adenosyl-L-methionine-dependent methyltransferases"/>
    <property type="match status" value="1"/>
</dbReference>
<gene>
    <name evidence="10" type="ORF">LptCag_1526</name>
</gene>
<keyword evidence="2 10" id="KW-0489">Methyltransferase</keyword>
<evidence type="ECO:0000256" key="6">
    <source>
        <dbReference type="ARBA" id="ARBA00023125"/>
    </source>
</evidence>
<keyword evidence="6" id="KW-0238">DNA-binding</keyword>
<dbReference type="EMBL" id="JPGK01000005">
    <property type="protein sequence ID" value="KGA93816.1"/>
    <property type="molecule type" value="Genomic_DNA"/>
</dbReference>
<organism evidence="10 11">
    <name type="scientific">Leptospirillum ferriphilum</name>
    <dbReference type="NCBI Taxonomy" id="178606"/>
    <lineage>
        <taxon>Bacteria</taxon>
        <taxon>Pseudomonadati</taxon>
        <taxon>Nitrospirota</taxon>
        <taxon>Nitrospiria</taxon>
        <taxon>Nitrospirales</taxon>
        <taxon>Nitrospiraceae</taxon>
        <taxon>Leptospirillum</taxon>
    </lineage>
</organism>
<evidence type="ECO:0000256" key="4">
    <source>
        <dbReference type="ARBA" id="ARBA00022691"/>
    </source>
</evidence>
<dbReference type="PRINTS" id="PR00508">
    <property type="entry name" value="S21N4MTFRASE"/>
</dbReference>
<dbReference type="EC" id="2.1.1.-" evidence="8"/>
<evidence type="ECO:0000256" key="7">
    <source>
        <dbReference type="ARBA" id="ARBA00049120"/>
    </source>
</evidence>
<dbReference type="InterPro" id="IPR029063">
    <property type="entry name" value="SAM-dependent_MTases_sf"/>
</dbReference>
<protein>
    <recommendedName>
        <fullName evidence="8">Methyltransferase</fullName>
        <ecNumber evidence="8">2.1.1.-</ecNumber>
    </recommendedName>
</protein>
<comment type="similarity">
    <text evidence="1">Belongs to the N(4)/N(6)-methyltransferase family. N(4) subfamily.</text>
</comment>
<name>A0A094YKQ8_9BACT</name>
<evidence type="ECO:0000256" key="2">
    <source>
        <dbReference type="ARBA" id="ARBA00022603"/>
    </source>
</evidence>
<dbReference type="REBASE" id="98584">
    <property type="entry name" value="M.Lfe14647ORF1526P"/>
</dbReference>
<dbReference type="PROSITE" id="PS00093">
    <property type="entry name" value="N4_MTASE"/>
    <property type="match status" value="1"/>
</dbReference>
<keyword evidence="5" id="KW-0680">Restriction system</keyword>
<dbReference type="PATRIC" id="fig|178606.4.peg.1531"/>
<feature type="domain" description="DNA methylase N-4/N-6" evidence="9">
    <location>
        <begin position="23"/>
        <end position="440"/>
    </location>
</feature>
<evidence type="ECO:0000313" key="10">
    <source>
        <dbReference type="EMBL" id="KGA93816.1"/>
    </source>
</evidence>
<dbReference type="InterPro" id="IPR001091">
    <property type="entry name" value="RM_Methyltransferase"/>
</dbReference>
<dbReference type="GO" id="GO:0003677">
    <property type="term" value="F:DNA binding"/>
    <property type="evidence" value="ECO:0007669"/>
    <property type="project" value="UniProtKB-KW"/>
</dbReference>
<dbReference type="GO" id="GO:0009307">
    <property type="term" value="P:DNA restriction-modification system"/>
    <property type="evidence" value="ECO:0007669"/>
    <property type="project" value="UniProtKB-KW"/>
</dbReference>
<comment type="catalytic activity">
    <reaction evidence="7">
        <text>a 2'-deoxycytidine in DNA + S-adenosyl-L-methionine = an N(4)-methyl-2'-deoxycytidine in DNA + S-adenosyl-L-homocysteine + H(+)</text>
        <dbReference type="Rhea" id="RHEA:16857"/>
        <dbReference type="Rhea" id="RHEA-COMP:11369"/>
        <dbReference type="Rhea" id="RHEA-COMP:13674"/>
        <dbReference type="ChEBI" id="CHEBI:15378"/>
        <dbReference type="ChEBI" id="CHEBI:57856"/>
        <dbReference type="ChEBI" id="CHEBI:59789"/>
        <dbReference type="ChEBI" id="CHEBI:85452"/>
        <dbReference type="ChEBI" id="CHEBI:137933"/>
        <dbReference type="EC" id="2.1.1.113"/>
    </reaction>
</comment>
<dbReference type="RefSeq" id="WP_052157853.1">
    <property type="nucleotide sequence ID" value="NZ_JPGK01000005.1"/>
</dbReference>
<reference evidence="10 11" key="1">
    <citation type="submission" date="2014-06" db="EMBL/GenBank/DDBJ databases">
        <title>Draft genome sequence of iron oxidizing acidophile Leptospirillum ferriphilum DSM14647.</title>
        <authorList>
            <person name="Cardenas J.P."/>
            <person name="Lazcano M."/>
            <person name="Ossandon F.J."/>
            <person name="Corbett M."/>
            <person name="Holmes D.S."/>
            <person name="Watkin E."/>
        </authorList>
    </citation>
    <scope>NUCLEOTIDE SEQUENCE [LARGE SCALE GENOMIC DNA]</scope>
    <source>
        <strain evidence="10 11">DSM 14647</strain>
    </source>
</reference>
<evidence type="ECO:0000256" key="3">
    <source>
        <dbReference type="ARBA" id="ARBA00022679"/>
    </source>
</evidence>
<evidence type="ECO:0000259" key="9">
    <source>
        <dbReference type="Pfam" id="PF01555"/>
    </source>
</evidence>
<evidence type="ECO:0000256" key="1">
    <source>
        <dbReference type="ARBA" id="ARBA00010203"/>
    </source>
</evidence>
<dbReference type="GO" id="GO:0008170">
    <property type="term" value="F:N-methyltransferase activity"/>
    <property type="evidence" value="ECO:0007669"/>
    <property type="project" value="InterPro"/>
</dbReference>
<evidence type="ECO:0000313" key="11">
    <source>
        <dbReference type="Proteomes" id="UP000029452"/>
    </source>
</evidence>
<keyword evidence="4" id="KW-0949">S-adenosyl-L-methionine</keyword>
<dbReference type="Pfam" id="PF01555">
    <property type="entry name" value="N6_N4_Mtase"/>
    <property type="match status" value="1"/>
</dbReference>
<evidence type="ECO:0000256" key="8">
    <source>
        <dbReference type="RuleBase" id="RU362026"/>
    </source>
</evidence>
<dbReference type="InterPro" id="IPR002941">
    <property type="entry name" value="DNA_methylase_N4/N6"/>
</dbReference>
<keyword evidence="3" id="KW-0808">Transferase</keyword>
<dbReference type="Gene3D" id="3.40.50.150">
    <property type="entry name" value="Vaccinia Virus protein VP39"/>
    <property type="match status" value="1"/>
</dbReference>